<dbReference type="Proteomes" id="UP000683360">
    <property type="component" value="Unassembled WGS sequence"/>
</dbReference>
<evidence type="ECO:0000259" key="2">
    <source>
        <dbReference type="PROSITE" id="PS50835"/>
    </source>
</evidence>
<dbReference type="AlphaFoldDB" id="A0A8S3VMU3"/>
<dbReference type="SUPFAM" id="SSF48726">
    <property type="entry name" value="Immunoglobulin"/>
    <property type="match status" value="1"/>
</dbReference>
<feature type="domain" description="Ig-like" evidence="2">
    <location>
        <begin position="69"/>
        <end position="157"/>
    </location>
</feature>
<dbReference type="InterPro" id="IPR036179">
    <property type="entry name" value="Ig-like_dom_sf"/>
</dbReference>
<dbReference type="OrthoDB" id="6140148at2759"/>
<evidence type="ECO:0000256" key="1">
    <source>
        <dbReference type="SAM" id="MobiDB-lite"/>
    </source>
</evidence>
<evidence type="ECO:0000313" key="4">
    <source>
        <dbReference type="Proteomes" id="UP000683360"/>
    </source>
</evidence>
<name>A0A8S3VMU3_MYTED</name>
<feature type="compositionally biased region" description="Basic and acidic residues" evidence="1">
    <location>
        <begin position="297"/>
        <end position="311"/>
    </location>
</feature>
<reference evidence="3" key="1">
    <citation type="submission" date="2021-03" db="EMBL/GenBank/DDBJ databases">
        <authorList>
            <person name="Bekaert M."/>
        </authorList>
    </citation>
    <scope>NUCLEOTIDE SEQUENCE</scope>
</reference>
<dbReference type="Gene3D" id="2.60.40.10">
    <property type="entry name" value="Immunoglobulins"/>
    <property type="match status" value="1"/>
</dbReference>
<protein>
    <recommendedName>
        <fullName evidence="2">Ig-like domain-containing protein</fullName>
    </recommendedName>
</protein>
<dbReference type="EMBL" id="CAJPWZ010003331">
    <property type="protein sequence ID" value="CAG2257759.1"/>
    <property type="molecule type" value="Genomic_DNA"/>
</dbReference>
<keyword evidence="4" id="KW-1185">Reference proteome</keyword>
<feature type="region of interest" description="Disordered" evidence="1">
    <location>
        <begin position="297"/>
        <end position="319"/>
    </location>
</feature>
<proteinExistence type="predicted"/>
<dbReference type="PROSITE" id="PS50835">
    <property type="entry name" value="IG_LIKE"/>
    <property type="match status" value="1"/>
</dbReference>
<accession>A0A8S3VMU3</accession>
<gene>
    <name evidence="3" type="ORF">MEDL_69027</name>
</gene>
<dbReference type="InterPro" id="IPR013783">
    <property type="entry name" value="Ig-like_fold"/>
</dbReference>
<comment type="caution">
    <text evidence="3">The sequence shown here is derived from an EMBL/GenBank/DDBJ whole genome shotgun (WGS) entry which is preliminary data.</text>
</comment>
<sequence length="319" mass="36000">MEVGDGTSNAIHETKRIAIDKDGTVHFLYADLEDSSTAATSYACGMNNELLRAFYKGGNIIMTIRRAKPMFEEGETLKSLVIPDGQNAVFKCKMESLPFEIPPSVPIWRRNGKELFHGQYNSNFSNKYQLSADNKVLTIKSVKYPEDSSSISCETGNVIFDQNGEHSYVRSHAYAFLRVMACPSGFILTNGTNCQPCTRNWYGNDCLGVCKCNIRQRCDTVLGCVNIQMYTRAITTQSYANVTNTESTKELEMVENLDMNLIQMENKANTNEATRNYVFERDELDSKGQEKIQNLTHEQRGDMDESPRCIEQDTLGMDI</sequence>
<dbReference type="InterPro" id="IPR007110">
    <property type="entry name" value="Ig-like_dom"/>
</dbReference>
<evidence type="ECO:0000313" key="3">
    <source>
        <dbReference type="EMBL" id="CAG2257759.1"/>
    </source>
</evidence>
<organism evidence="3 4">
    <name type="scientific">Mytilus edulis</name>
    <name type="common">Blue mussel</name>
    <dbReference type="NCBI Taxonomy" id="6550"/>
    <lineage>
        <taxon>Eukaryota</taxon>
        <taxon>Metazoa</taxon>
        <taxon>Spiralia</taxon>
        <taxon>Lophotrochozoa</taxon>
        <taxon>Mollusca</taxon>
        <taxon>Bivalvia</taxon>
        <taxon>Autobranchia</taxon>
        <taxon>Pteriomorphia</taxon>
        <taxon>Mytilida</taxon>
        <taxon>Mytiloidea</taxon>
        <taxon>Mytilidae</taxon>
        <taxon>Mytilinae</taxon>
        <taxon>Mytilus</taxon>
    </lineage>
</organism>